<dbReference type="SUPFAM" id="SSF53335">
    <property type="entry name" value="S-adenosyl-L-methionine-dependent methyltransferases"/>
    <property type="match status" value="1"/>
</dbReference>
<dbReference type="RefSeq" id="WP_143693750.1">
    <property type="nucleotide sequence ID" value="NZ_AP019799.1"/>
</dbReference>
<reference evidence="2" key="1">
    <citation type="submission" date="2019-07" db="EMBL/GenBank/DDBJ databases">
        <title>Complete Genome Sequences of Vibrion rotiferianus strain AM7.</title>
        <authorList>
            <person name="Miyazaki K."/>
            <person name="Wiseschart A."/>
            <person name="Pootanakit K."/>
            <person name="Ishimori K."/>
            <person name="Kitahara K."/>
        </authorList>
    </citation>
    <scope>NUCLEOTIDE SEQUENCE [LARGE SCALE GENOMIC DNA]</scope>
    <source>
        <strain evidence="2">AM7</strain>
    </source>
</reference>
<dbReference type="Proteomes" id="UP000315115">
    <property type="component" value="Chromosome 2"/>
</dbReference>
<sequence>MEDFYLNQRGLASYYEVQWLDHLLEKGLVGELTSQSKKVPFSFIQSSHCIEVASFIEHAAIKAGIMPKSLLEVGAALGRNFYETTSRLNSIQKATLVEPSNLLLSGLKQILFTPPLAAFNYIYSLDEMKSFEFKNQHLVGDCQRLDVEFVDQPFSSGTINTKHDLVVCLNVLDQCDSPLEMVNALKSATNVGGILVASCTYQWNKKHIQNMDEAVDDINDYFDQNWQRVSEANHEYRIRFNDRFSRLFLSHAVAYIRKA</sequence>
<dbReference type="InterPro" id="IPR029063">
    <property type="entry name" value="SAM-dependent_MTases_sf"/>
</dbReference>
<keyword evidence="1" id="KW-0489">Methyltransferase</keyword>
<keyword evidence="1" id="KW-0808">Transferase</keyword>
<protein>
    <submittedName>
        <fullName evidence="1">SAM-dependent methyltransferase</fullName>
    </submittedName>
</protein>
<organism evidence="1 2">
    <name type="scientific">Vibrio rotiferianus</name>
    <dbReference type="NCBI Taxonomy" id="190895"/>
    <lineage>
        <taxon>Bacteria</taxon>
        <taxon>Pseudomonadati</taxon>
        <taxon>Pseudomonadota</taxon>
        <taxon>Gammaproteobacteria</taxon>
        <taxon>Vibrionales</taxon>
        <taxon>Vibrionaceae</taxon>
        <taxon>Vibrio</taxon>
    </lineage>
</organism>
<evidence type="ECO:0000313" key="2">
    <source>
        <dbReference type="Proteomes" id="UP000315115"/>
    </source>
</evidence>
<dbReference type="GO" id="GO:0032259">
    <property type="term" value="P:methylation"/>
    <property type="evidence" value="ECO:0007669"/>
    <property type="project" value="UniProtKB-KW"/>
</dbReference>
<dbReference type="AlphaFoldDB" id="A0A510IBN6"/>
<evidence type="ECO:0000313" key="1">
    <source>
        <dbReference type="EMBL" id="BBL91183.1"/>
    </source>
</evidence>
<name>A0A510IBN6_9VIBR</name>
<gene>
    <name evidence="1" type="ORF">VroAM7_38360</name>
</gene>
<accession>A0A510IBN6</accession>
<dbReference type="GO" id="GO:0008168">
    <property type="term" value="F:methyltransferase activity"/>
    <property type="evidence" value="ECO:0007669"/>
    <property type="project" value="UniProtKB-KW"/>
</dbReference>
<dbReference type="Gene3D" id="3.40.50.150">
    <property type="entry name" value="Vaccinia Virus protein VP39"/>
    <property type="match status" value="1"/>
</dbReference>
<dbReference type="EMBL" id="AP019799">
    <property type="protein sequence ID" value="BBL91183.1"/>
    <property type="molecule type" value="Genomic_DNA"/>
</dbReference>
<proteinExistence type="predicted"/>